<dbReference type="GO" id="GO:0016740">
    <property type="term" value="F:transferase activity"/>
    <property type="evidence" value="ECO:0007669"/>
    <property type="project" value="UniProtKB-KW"/>
</dbReference>
<evidence type="ECO:0000256" key="4">
    <source>
        <dbReference type="ARBA" id="ARBA00023154"/>
    </source>
</evidence>
<keyword evidence="2 5" id="KW-0808">Transferase</keyword>
<dbReference type="Pfam" id="PF00132">
    <property type="entry name" value="Hexapep"/>
    <property type="match status" value="2"/>
</dbReference>
<evidence type="ECO:0000313" key="5">
    <source>
        <dbReference type="EMBL" id="AYJ09384.1"/>
    </source>
</evidence>
<dbReference type="GO" id="GO:0019877">
    <property type="term" value="P:diaminopimelate biosynthetic process"/>
    <property type="evidence" value="ECO:0007669"/>
    <property type="project" value="UniProtKB-KW"/>
</dbReference>
<sequence length="164" mass="17478">MIHPKAHVERPDLVSPDATIWQFASVTGETIIGAETVVSPFAMLHGPLIGRRCRISGGVMMGPGFVIGDDAFIGPNVTLCNDAWPRTHKDGYDAETLYHKPSVVVERGSSIGANSVVLPGVTIGANSMVAAGSVVRADVPPGTLWVDGAWRQIDGEQQRMKYAK</sequence>
<keyword evidence="4" id="KW-0457">Lysine biosynthesis</keyword>
<dbReference type="InterPro" id="IPR001451">
    <property type="entry name" value="Hexapep"/>
</dbReference>
<evidence type="ECO:0000256" key="2">
    <source>
        <dbReference type="ARBA" id="ARBA00022679"/>
    </source>
</evidence>
<dbReference type="SUPFAM" id="SSF51161">
    <property type="entry name" value="Trimeric LpxA-like enzymes"/>
    <property type="match status" value="1"/>
</dbReference>
<protein>
    <submittedName>
        <fullName evidence="5">N-acetyltransferase</fullName>
    </submittedName>
</protein>
<dbReference type="PANTHER" id="PTHR43300:SF10">
    <property type="entry name" value="2,3,4,5-TETRAHYDROPYRIDINE-2,6-DICARBOXYLATE N-ACETYLTRANSFERASE"/>
    <property type="match status" value="1"/>
</dbReference>
<evidence type="ECO:0000256" key="3">
    <source>
        <dbReference type="ARBA" id="ARBA00022915"/>
    </source>
</evidence>
<dbReference type="EMBL" id="MG841151">
    <property type="protein sequence ID" value="AYJ09384.1"/>
    <property type="molecule type" value="Genomic_DNA"/>
</dbReference>
<organism evidence="5">
    <name type="scientific">Pseudo-nitzschia multiseries DNA virus</name>
    <dbReference type="NCBI Taxonomy" id="2364897"/>
    <lineage>
        <taxon>Viruses</taxon>
    </lineage>
</organism>
<dbReference type="PROSITE" id="PS00101">
    <property type="entry name" value="HEXAPEP_TRANSFERASES"/>
    <property type="match status" value="1"/>
</dbReference>
<accession>A0A678W9T3</accession>
<gene>
    <name evidence="5" type="ORF">PmDNAV2_gp9</name>
</gene>
<keyword evidence="3" id="KW-0220">Diaminopimelate biosynthesis</keyword>
<dbReference type="GO" id="GO:0009085">
    <property type="term" value="P:lysine biosynthetic process"/>
    <property type="evidence" value="ECO:0007669"/>
    <property type="project" value="UniProtKB-KW"/>
</dbReference>
<dbReference type="Gene3D" id="2.160.10.10">
    <property type="entry name" value="Hexapeptide repeat proteins"/>
    <property type="match status" value="1"/>
</dbReference>
<keyword evidence="1" id="KW-0028">Amino-acid biosynthesis</keyword>
<name>A0A678W9T3_9VIRU</name>
<dbReference type="PANTHER" id="PTHR43300">
    <property type="entry name" value="ACETYLTRANSFERASE"/>
    <property type="match status" value="1"/>
</dbReference>
<dbReference type="CDD" id="cd03358">
    <property type="entry name" value="LbH_WxcM_N_like"/>
    <property type="match status" value="1"/>
</dbReference>
<dbReference type="InterPro" id="IPR011004">
    <property type="entry name" value="Trimer_LpxA-like_sf"/>
</dbReference>
<dbReference type="InterPro" id="IPR018357">
    <property type="entry name" value="Hexapep_transf_CS"/>
</dbReference>
<reference evidence="5" key="1">
    <citation type="submission" date="2018-01" db="EMBL/GenBank/DDBJ databases">
        <title>A diatom virus reveals a new lineage of giant single stranded DNA viruses originating from double stranded DNA phage.</title>
        <authorList>
            <person name="Carlson M.C.G."/>
            <person name="Frischkorn K.R."/>
            <person name="Brumfield S."/>
            <person name="Rocap G."/>
        </authorList>
    </citation>
    <scope>NUCLEOTIDE SEQUENCE</scope>
    <source>
        <strain evidence="5">PmDNAV1</strain>
    </source>
</reference>
<evidence type="ECO:0000256" key="1">
    <source>
        <dbReference type="ARBA" id="ARBA00022605"/>
    </source>
</evidence>
<proteinExistence type="predicted"/>
<dbReference type="InterPro" id="IPR050179">
    <property type="entry name" value="Trans_hexapeptide_repeat"/>
</dbReference>